<dbReference type="InterPro" id="IPR005616">
    <property type="entry name" value="CcmH/CycL/Ccl2/NrfF_N"/>
</dbReference>
<dbReference type="EMBL" id="HBIB01011037">
    <property type="protein sequence ID" value="CAE0244950.1"/>
    <property type="molecule type" value="Transcribed_RNA"/>
</dbReference>
<evidence type="ECO:0000256" key="6">
    <source>
        <dbReference type="ARBA" id="ARBA00023004"/>
    </source>
</evidence>
<dbReference type="GO" id="GO:0005886">
    <property type="term" value="C:plasma membrane"/>
    <property type="evidence" value="ECO:0007669"/>
    <property type="project" value="TreeGrafter"/>
</dbReference>
<keyword evidence="6" id="KW-0408">Iron</keyword>
<proteinExistence type="inferred from homology"/>
<dbReference type="Gene3D" id="1.10.8.640">
    <property type="entry name" value="Cytochrome C biogenesis protein"/>
    <property type="match status" value="1"/>
</dbReference>
<dbReference type="InterPro" id="IPR051263">
    <property type="entry name" value="C-type_cytochrome_biogenesis"/>
</dbReference>
<feature type="transmembrane region" description="Helical" evidence="7">
    <location>
        <begin position="101"/>
        <end position="120"/>
    </location>
</feature>
<keyword evidence="3" id="KW-0479">Metal-binding</keyword>
<dbReference type="AlphaFoldDB" id="A0A7S3D3S9"/>
<organism evidence="9">
    <name type="scientific">Palpitomonas bilix</name>
    <dbReference type="NCBI Taxonomy" id="652834"/>
    <lineage>
        <taxon>Eukaryota</taxon>
        <taxon>Eukaryota incertae sedis</taxon>
    </lineage>
</organism>
<sequence>MGVLARLLLSTIDCDNSLPSNPSEREKMVRAEARARNLFRTIRCLECANQAIGDSESAAASSLRKEVRSRLSEGDTEEQVRHYLVEKYGNKVSYEPEADPLIYALYAVPATLVLGGIAFLRKTRRV</sequence>
<evidence type="ECO:0000256" key="7">
    <source>
        <dbReference type="SAM" id="Phobius"/>
    </source>
</evidence>
<evidence type="ECO:0000256" key="5">
    <source>
        <dbReference type="ARBA" id="ARBA00022748"/>
    </source>
</evidence>
<keyword evidence="4" id="KW-0732">Signal</keyword>
<dbReference type="Pfam" id="PF03918">
    <property type="entry name" value="CcmH"/>
    <property type="match status" value="1"/>
</dbReference>
<evidence type="ECO:0000259" key="8">
    <source>
        <dbReference type="Pfam" id="PF03918"/>
    </source>
</evidence>
<protein>
    <recommendedName>
        <fullName evidence="8">CcmH/CycL/Ccl2/NrfF N-terminal domain-containing protein</fullName>
    </recommendedName>
</protein>
<evidence type="ECO:0000256" key="1">
    <source>
        <dbReference type="ARBA" id="ARBA00010342"/>
    </source>
</evidence>
<keyword evidence="5" id="KW-0201">Cytochrome c-type biogenesis</keyword>
<accession>A0A7S3D3S9</accession>
<gene>
    <name evidence="9" type="ORF">PBIL07802_LOCUS7130</name>
</gene>
<evidence type="ECO:0000256" key="3">
    <source>
        <dbReference type="ARBA" id="ARBA00022723"/>
    </source>
</evidence>
<evidence type="ECO:0000256" key="2">
    <source>
        <dbReference type="ARBA" id="ARBA00022617"/>
    </source>
</evidence>
<keyword evidence="7" id="KW-0472">Membrane</keyword>
<keyword evidence="7" id="KW-1133">Transmembrane helix</keyword>
<dbReference type="PANTHER" id="PTHR47870:SF1">
    <property type="entry name" value="CYTOCHROME C-TYPE BIOGENESIS PROTEIN CCMH"/>
    <property type="match status" value="1"/>
</dbReference>
<evidence type="ECO:0000256" key="4">
    <source>
        <dbReference type="ARBA" id="ARBA00022729"/>
    </source>
</evidence>
<evidence type="ECO:0000313" key="9">
    <source>
        <dbReference type="EMBL" id="CAE0244950.1"/>
    </source>
</evidence>
<comment type="similarity">
    <text evidence="1">Belongs to the CcmH/CycL/Ccl2/NrfF family.</text>
</comment>
<dbReference type="PANTHER" id="PTHR47870">
    <property type="entry name" value="CYTOCHROME C-TYPE BIOGENESIS PROTEIN CCMH"/>
    <property type="match status" value="1"/>
</dbReference>
<reference evidence="9" key="1">
    <citation type="submission" date="2021-01" db="EMBL/GenBank/DDBJ databases">
        <authorList>
            <person name="Corre E."/>
            <person name="Pelletier E."/>
            <person name="Niang G."/>
            <person name="Scheremetjew M."/>
            <person name="Finn R."/>
            <person name="Kale V."/>
            <person name="Holt S."/>
            <person name="Cochrane G."/>
            <person name="Meng A."/>
            <person name="Brown T."/>
            <person name="Cohen L."/>
        </authorList>
    </citation>
    <scope>NUCLEOTIDE SEQUENCE</scope>
    <source>
        <strain evidence="9">NIES-2562</strain>
    </source>
</reference>
<name>A0A7S3D3S9_9EUKA</name>
<dbReference type="GO" id="GO:0017004">
    <property type="term" value="P:cytochrome complex assembly"/>
    <property type="evidence" value="ECO:0007669"/>
    <property type="project" value="UniProtKB-KW"/>
</dbReference>
<keyword evidence="7" id="KW-0812">Transmembrane</keyword>
<dbReference type="CDD" id="cd16378">
    <property type="entry name" value="CcmH_N"/>
    <property type="match status" value="1"/>
</dbReference>
<dbReference type="InterPro" id="IPR038297">
    <property type="entry name" value="CcmH/CycL/NrfF/Ccl2_sf"/>
</dbReference>
<dbReference type="GO" id="GO:0046872">
    <property type="term" value="F:metal ion binding"/>
    <property type="evidence" value="ECO:0007669"/>
    <property type="project" value="UniProtKB-KW"/>
</dbReference>
<feature type="domain" description="CcmH/CycL/Ccl2/NrfF N-terminal" evidence="8">
    <location>
        <begin position="20"/>
        <end position="122"/>
    </location>
</feature>
<keyword evidence="2" id="KW-0349">Heme</keyword>